<comment type="function">
    <text evidence="7">Tubulin is the major constituent of microtubules, a cylinder consisting of laterally associated linear protofilaments composed of alpha- and beta-tubulin heterodimers. Microtubules grow by the addition of GTP-tubulin dimers to the microtubule end, where a stabilizing cap forms. Below the cap, tubulin dimers are in GDP-bound state, owing to GTPase activity of alpha-tubulin.</text>
</comment>
<dbReference type="PRINTS" id="PR01162">
    <property type="entry name" value="ALPHATUBULIN"/>
</dbReference>
<dbReference type="InterPro" id="IPR024986">
    <property type="entry name" value="Nipped-B_C"/>
</dbReference>
<dbReference type="GO" id="GO:0005200">
    <property type="term" value="F:structural constituent of cytoskeleton"/>
    <property type="evidence" value="ECO:0007669"/>
    <property type="project" value="InterPro"/>
</dbReference>
<dbReference type="GO" id="GO:0005874">
    <property type="term" value="C:microtubule"/>
    <property type="evidence" value="ECO:0007669"/>
    <property type="project" value="UniProtKB-KW"/>
</dbReference>
<evidence type="ECO:0000256" key="4">
    <source>
        <dbReference type="ARBA" id="ARBA00022801"/>
    </source>
</evidence>
<evidence type="ECO:0000256" key="8">
    <source>
        <dbReference type="ARBA" id="ARBA00049117"/>
    </source>
</evidence>
<dbReference type="Proteomes" id="UP000318447">
    <property type="component" value="Unassembled WGS sequence"/>
</dbReference>
<dbReference type="VEuPathDB" id="TriTrypDB:LdBPK_130330.1"/>
<keyword evidence="2" id="KW-0493">Microtubule</keyword>
<dbReference type="InterPro" id="IPR002452">
    <property type="entry name" value="Alpha_tubulin"/>
</dbReference>
<evidence type="ECO:0000256" key="1">
    <source>
        <dbReference type="ARBA" id="ARBA00009636"/>
    </source>
</evidence>
<dbReference type="InterPro" id="IPR036525">
    <property type="entry name" value="Tubulin/FtsZ_GTPase_sf"/>
</dbReference>
<name>A0A504X7U4_LEIDO</name>
<dbReference type="VEuPathDB" id="TriTrypDB:LdBPK_130320.1"/>
<evidence type="ECO:0000256" key="5">
    <source>
        <dbReference type="ARBA" id="ARBA00022842"/>
    </source>
</evidence>
<dbReference type="VEuPathDB" id="TriTrypDB:LDHU3_13.0410"/>
<dbReference type="InterPro" id="IPR003008">
    <property type="entry name" value="Tubulin_FtsZ_GTPase"/>
</dbReference>
<dbReference type="SMART" id="SM00864">
    <property type="entry name" value="Tubulin"/>
    <property type="match status" value="1"/>
</dbReference>
<evidence type="ECO:0000256" key="3">
    <source>
        <dbReference type="ARBA" id="ARBA00022741"/>
    </source>
</evidence>
<comment type="caution">
    <text evidence="13">The sequence shown here is derived from an EMBL/GenBank/DDBJ whole genome shotgun (WGS) entry which is preliminary data.</text>
</comment>
<feature type="compositionally biased region" description="Basic and acidic residues" evidence="10">
    <location>
        <begin position="2577"/>
        <end position="2586"/>
    </location>
</feature>
<accession>A0A504X7U4</accession>
<dbReference type="Pfam" id="PF00091">
    <property type="entry name" value="Tubulin"/>
    <property type="match status" value="1"/>
</dbReference>
<reference evidence="14" key="1">
    <citation type="submission" date="2019-02" db="EMBL/GenBank/DDBJ databases">
        <title>FDA dAtabase for Regulatory Grade micrObial Sequences (FDA-ARGOS): Supporting development and validation of Infectious Disease Dx tests.</title>
        <authorList>
            <person name="Duncan R."/>
            <person name="Fisher C."/>
            <person name="Tallon L."/>
            <person name="Sadzewicz L."/>
            <person name="Sengamalay N."/>
            <person name="Ott S."/>
            <person name="Godinez A."/>
            <person name="Nagaraj S."/>
            <person name="Vavikolanu K."/>
            <person name="Nadendla S."/>
            <person name="Aluvathingal J."/>
            <person name="Sichtig H."/>
        </authorList>
    </citation>
    <scope>NUCLEOTIDE SEQUENCE [LARGE SCALE GENOMIC DNA]</scope>
    <source>
        <strain evidence="14">FDAARGOS_361</strain>
    </source>
</reference>
<feature type="domain" description="Tubulin/FtsZ GTPase" evidence="11">
    <location>
        <begin position="3062"/>
        <end position="3259"/>
    </location>
</feature>
<dbReference type="SMART" id="SM00865">
    <property type="entry name" value="Tubulin_C"/>
    <property type="match status" value="1"/>
</dbReference>
<keyword evidence="6" id="KW-0342">GTP-binding</keyword>
<dbReference type="Pfam" id="PF03953">
    <property type="entry name" value="Tubulin_C"/>
    <property type="match status" value="1"/>
</dbReference>
<evidence type="ECO:0000313" key="13">
    <source>
        <dbReference type="EMBL" id="TPP45131.1"/>
    </source>
</evidence>
<dbReference type="GO" id="GO:0007017">
    <property type="term" value="P:microtubule-based process"/>
    <property type="evidence" value="ECO:0007669"/>
    <property type="project" value="InterPro"/>
</dbReference>
<organism evidence="13 14">
    <name type="scientific">Leishmania donovani</name>
    <dbReference type="NCBI Taxonomy" id="5661"/>
    <lineage>
        <taxon>Eukaryota</taxon>
        <taxon>Discoba</taxon>
        <taxon>Euglenozoa</taxon>
        <taxon>Kinetoplastea</taxon>
        <taxon>Metakinetoplastina</taxon>
        <taxon>Trypanosomatida</taxon>
        <taxon>Trypanosomatidae</taxon>
        <taxon>Leishmaniinae</taxon>
        <taxon>Leishmania</taxon>
    </lineage>
</organism>
<dbReference type="FunFam" id="1.10.287.600:FF:000005">
    <property type="entry name" value="Tubulin alpha chain"/>
    <property type="match status" value="1"/>
</dbReference>
<dbReference type="InterPro" id="IPR023123">
    <property type="entry name" value="Tubulin_C"/>
</dbReference>
<feature type="compositionally biased region" description="Low complexity" evidence="10">
    <location>
        <begin position="1337"/>
        <end position="1352"/>
    </location>
</feature>
<dbReference type="GO" id="GO:0005525">
    <property type="term" value="F:GTP binding"/>
    <property type="evidence" value="ECO:0007669"/>
    <property type="project" value="UniProtKB-KW"/>
</dbReference>
<evidence type="ECO:0000259" key="12">
    <source>
        <dbReference type="SMART" id="SM00865"/>
    </source>
</evidence>
<dbReference type="SUPFAM" id="SSF48371">
    <property type="entry name" value="ARM repeat"/>
    <property type="match status" value="1"/>
</dbReference>
<dbReference type="Gene3D" id="3.30.1330.20">
    <property type="entry name" value="Tubulin/FtsZ, C-terminal domain"/>
    <property type="match status" value="1"/>
</dbReference>
<dbReference type="GO" id="GO:0016787">
    <property type="term" value="F:hydrolase activity"/>
    <property type="evidence" value="ECO:0007669"/>
    <property type="project" value="UniProtKB-KW"/>
</dbReference>
<keyword evidence="3" id="KW-0547">Nucleotide-binding</keyword>
<evidence type="ECO:0000256" key="6">
    <source>
        <dbReference type="ARBA" id="ARBA00023134"/>
    </source>
</evidence>
<evidence type="ECO:0000259" key="11">
    <source>
        <dbReference type="SMART" id="SM00864"/>
    </source>
</evidence>
<dbReference type="PRINTS" id="PR01161">
    <property type="entry name" value="TUBULIN"/>
</dbReference>
<keyword evidence="4" id="KW-0378">Hydrolase</keyword>
<dbReference type="FunFam" id="3.40.50.1440:FF:000004">
    <property type="entry name" value="Tubulin alpha chain"/>
    <property type="match status" value="1"/>
</dbReference>
<dbReference type="InterPro" id="IPR017975">
    <property type="entry name" value="Tubulin_CS"/>
</dbReference>
<dbReference type="FunFam" id="3.30.1330.20:FF:000001">
    <property type="entry name" value="Tubulin alpha chain"/>
    <property type="match status" value="1"/>
</dbReference>
<comment type="catalytic activity">
    <reaction evidence="8">
        <text>GTP + H2O = GDP + phosphate + H(+)</text>
        <dbReference type="Rhea" id="RHEA:19669"/>
        <dbReference type="ChEBI" id="CHEBI:15377"/>
        <dbReference type="ChEBI" id="CHEBI:15378"/>
        <dbReference type="ChEBI" id="CHEBI:37565"/>
        <dbReference type="ChEBI" id="CHEBI:43474"/>
        <dbReference type="ChEBI" id="CHEBI:58189"/>
    </reaction>
    <physiologicalReaction direction="left-to-right" evidence="8">
        <dbReference type="Rhea" id="RHEA:19670"/>
    </physiologicalReaction>
</comment>
<dbReference type="Pfam" id="PF12830">
    <property type="entry name" value="Nipped-B_C"/>
    <property type="match status" value="1"/>
</dbReference>
<dbReference type="PROSITE" id="PS00227">
    <property type="entry name" value="TUBULIN"/>
    <property type="match status" value="1"/>
</dbReference>
<gene>
    <name evidence="13" type="ORF">CGC21_33110</name>
</gene>
<dbReference type="VEuPathDB" id="TriTrypDB:LdBPK_130310.1"/>
<dbReference type="InterPro" id="IPR000217">
    <property type="entry name" value="Tubulin"/>
</dbReference>
<dbReference type="VEuPathDB" id="TriTrypDB:LdCL_130008300"/>
<feature type="compositionally biased region" description="Pro residues" evidence="10">
    <location>
        <begin position="913"/>
        <end position="922"/>
    </location>
</feature>
<dbReference type="VEuPathDB" id="TriTrypDB:LDHU3_13.0420"/>
<dbReference type="Gene3D" id="3.40.50.1440">
    <property type="entry name" value="Tubulin/FtsZ, GTPase domain"/>
    <property type="match status" value="1"/>
</dbReference>
<dbReference type="Gene3D" id="1.10.287.600">
    <property type="entry name" value="Helix hairpin bin"/>
    <property type="match status" value="1"/>
</dbReference>
<keyword evidence="5" id="KW-0460">Magnesium</keyword>
<feature type="region of interest" description="Disordered" evidence="10">
    <location>
        <begin position="1256"/>
        <end position="1275"/>
    </location>
</feature>
<dbReference type="InterPro" id="IPR016024">
    <property type="entry name" value="ARM-type_fold"/>
</dbReference>
<dbReference type="CDD" id="cd02186">
    <property type="entry name" value="alpha_tubulin"/>
    <property type="match status" value="1"/>
</dbReference>
<dbReference type="PANTHER" id="PTHR11588">
    <property type="entry name" value="TUBULIN"/>
    <property type="match status" value="1"/>
</dbReference>
<feature type="domain" description="Tubulin/FtsZ 2-layer sandwich" evidence="12">
    <location>
        <begin position="3261"/>
        <end position="3406"/>
    </location>
</feature>
<evidence type="ECO:0000256" key="10">
    <source>
        <dbReference type="SAM" id="MobiDB-lite"/>
    </source>
</evidence>
<sequence length="3464" mass="375209">MQEAFLSAVLLPLTEKSGEVERIEELLSMLEHCFVDAFKLSPSSGNKSNADPPTGAGAVSGSLFASTSSTSLDAGEEAKLLAVRAVANFHRTGAARHGTFFRTRDYHPHAALFILELLKSLNGNSKHWFRQLQLDSLDACLAILEVTGTENVRLCLPGVVSVAVRYIHRAHHGKDSTKVCLTAIKMLCTALTISFATAEPVTWLQDTAVHLTSALRSILDPSVLVRSAHAPVTVAALKSLIVSVLLSSAMTELVNTPLSSLLMVAYAIVENMDHLHHLGDDVVGAAEATSSVLCTSSSLRSSTDDTGMCTLMGSSWAVLAVSEALQYLRGMELLHLATTVTRSPGLRDRFFPLQVPPQTASSTAEPPDVRESVVAIFLSVVRKCVRVVGTEMDEAALYTHRRPRKYPAGVVDEFLFCLAGALARLPTATKLAPDCRVGADDLGDSDETVGERLTNALLSEYEAVLQDWDAYAVHPAVLYVLSRLVVWQFHPAQALHNLPRCSPPPTTGVMAPDDEAMESCMYPQPADLTAGPFEQLWSIVAQPHLWAITKDEELCTYQQVHHRQVVAATLLRFLALSAEVLACGGGATTEGSNAERAEALERLFTLTLYLVLEKATASGILHEAAMHCVEVYSAACGEADTLLFLLRHSALIVDETARAVREEHLRPAAASVLRGSLALLERRFVRGGEGSSSDRAASGRSGASLTTLVRQRLSVTAMSASFTRASAKAPSLEEAAQVADFVASTIYVARDTLQLCSRYNSTAAAEDVIGRRAALTLLRDALDLAAYLNYCVPQEAMDEEQERRTTSAHTRVRALQLVVLEAVYAVLQHCTLHDQVAVTAVQTAVRGLTCFLTTTAALTWADVTRKRLIDEAAERRRSTQCSRRGGQKARLMASEVEEDDAAEDECDDDPGRTPLPTPPPVDWPWTHYAPTAVAAAEAATSVNIGLPRSHLHTVYRVYLSFFALLREPMAAFGAVAAEPHARAGMERRKLGDVAVSPVLFETLNGLEAIRLLACDFLLHRMVEEVLPLVLLWHERACLSRIPTHTEERAKLATQQFVERLYEDCKDSVDLQESMMAKCRCFDLLPTPSQEPPDTSLPPQLCLIAADESVNPVPKLLLSFPVPRLISQLRLETGWARPEEDEVPAGGVPTKPSALPSWRAEELDHLSRGMQESAQQLLLTGGFSHFLQEQFHHEAGPKCECCGSATDSGSALLRQGCASAAHCVSRTVTLGLQGLLSSVAQRNTLLHVARLRRQSESATTSSALLPAGKGTFGHRVPLTRVPESESWVNGEDAAAVGLRPRRSAESGSAWADTSTSLRDLAPAGGTPSIPTSGRRRASGTAASTSTTTGVATSYRPRTAPESASLEALETSLGSEHADARPTTFSDFVRQIASDSGSSTAAFDAPLLLHFVSWLPLQVRPFDGIPCAQVTACLTALTASCTEAEDAAAVPSSNSGLQGSLWSARAWLCCQCLAHPRFPTEAVPAGLVGRTVDAFARVIRDVTGLILQVQQSADAAAVEVSAEAGGKQERHLSSVAERGSGADGTCAASSLLPWLEQLRGYLRGFAVMLCNRTLQLVPDTDVYRLEELCYQCLFHATRSCTKEVHLLYSRYIIDSAVHLYRCIWNSLQVERQRLVEVFFQRLPTSSACVTHRSYRVNYDGRTVLPLTVTMLAGAQSLVISSEGGELATVETLQRQCSLWANTFVHELLLRRASEGDRAEDTAAWTAAVRVAEDLTDLLGVPEWPGADVLLRSFVHSLTQLCLGAESATTASAEALRPLALDVVAHVALRLFDEKQFSVPTAILAEVERLGDSTSTSQTAARMALQHILRVPVPAQPAAADQQAWERMCGAGGKAATSSIGAADSRLLGIMTSVYVAESQLITNPSTTADYAAVWFHVRAAQLTTWASLQDADQEWISQAALNSLVRWQRPPGSGDAPANWNDVCAWTQAISTQFSNSMLSLRTRHTLVSMLLSIFHLKDAQGVAVPVPDVVQKRALAHLARLTAAHPPLHRYLWPVARQCVQDDSSRVRESIVPLLLTMLNGATVTATEVESASTDHFSATADRVTAEVVSSLLYLLNDKSASVVSRTIAALDAFLTDDAYQCLFSTPQGAPLLLFIQHKLLQLASPEEAEAQRHQKEVVKHFLRRWVVTLGDAEGSLTGAHAQLAKELVALVVMAAPDYPHDLGEDHPLVQVLQGMHAYVAAYDPARETSSPTATAVTAAAARRRPRGYHIDGARLLHVMRCAARSLWTRYNCFHSTEDAVSCLAALRALAQARGEWVQPLAEVLVQSIAYPPPPTSPLAKVPEALGGALLHMCQTLHAVLKAPRLPLISLDQLARCLTALLSKYVGPYQQRVIVASCGTLSALITCGAKHHRSGQVNVPYLQLCYSLMNTYYTRVRGLLPSLATQPQSVAYTQRFLFLLSEFLRMYPGWKQHPPHPALMEESLAGHDAGATALNALIAGPGIMANTYQLLEDVLGSCGGPATQKGVGLIALRVVASLCMLDPTTYFLRAEGRIRDALRSHDMSFQLQGLSLLSDFLKEEDQRVEAAARKATHVGTTALILGSSGGGDASDTSSGSRESSHRSDKLDAPPPGGHAKRTCHKRVAAAVDAPKQMKARTNAKGAPPPHSPAAAHTEDFNSGMATWIFQQFHGDIARLSCGTPNAQVRSLCLRLFLQAAHGGLLPPDKYMQAIVALAADVHGPLRQQAAASLNIHCERHEEVVGASVGRGVVLAFCLHHTCGVNLLRSAVLPGKPLAATTATAVDSGAGDVLSGCSVHSSVYTLLHKRLRDSMITTLVRFFYQDDKARSWCEEHVRQITDAAATLAASSSPSVVFGLFHPYLFLCHLTLALATLPFPHESDVSHLLQQARTGLDLNGQAALDWLRDKEAPTEPPSRADASASALMRWKAVGAVLLHYLRRSLTCEYHMTSATLLRHRNRPNYRLATAAAQHSAAPALNRSPANSAATAHLTERVERLVRMLEPALRASSTAHPSKDIEEAAWHALSVELEAALMEETMREAICIHIGQAGCQVGNACWELFCLEHGIQPDGSMPSDKCVGVEDDAFNTFFSETGAGKHVPRCIFLDLEPTVVDEVRTGTYRQLFNPEQLVSGKEDAANNYARGHYTIGKEIVDLALDRIRKLADNCTGLQGFMVFHAVGGGTGSGLGALLLERLSVDYGKKSKLGYTVYPSPQVSTAVVEPYNCVLSTHSLLEHTDVATMLDNEAIYDLTRRSLDIERPSYTNVNRLIGQVVSSLTASLRFDGALNVDLTEFQTNLVPYPRIHFVLTSYAPVVSAEKAYHEQLSVADITNSVFEPAGMLTKCDPRHGKYMSCCLMYRGDVVPKDVNAAIATIKTKRTIQFVDWCPTGFKCGINYQPPTVVPGGDLAKVQRAVCMIANSTAIAEVFARIDHKFDLMYSKRAFVHWYVGEGMEEGEFSEAREDLAALEKDYEEVGAESADDMGEEDVEEY</sequence>
<proteinExistence type="inferred from homology"/>
<feature type="region of interest" description="Disordered" evidence="10">
    <location>
        <begin position="2558"/>
        <end position="2598"/>
    </location>
</feature>
<comment type="similarity">
    <text evidence="1">Belongs to the tubulin family.</text>
</comment>
<feature type="region of interest" description="Disordered" evidence="10">
    <location>
        <begin position="874"/>
        <end position="922"/>
    </location>
</feature>
<protein>
    <recommendedName>
        <fullName evidence="9">Tubulin alpha chain</fullName>
    </recommendedName>
</protein>
<dbReference type="InterPro" id="IPR037103">
    <property type="entry name" value="Tubulin/FtsZ-like_C"/>
</dbReference>
<dbReference type="SUPFAM" id="SSF52490">
    <property type="entry name" value="Tubulin nucleotide-binding domain-like"/>
    <property type="match status" value="1"/>
</dbReference>
<evidence type="ECO:0000256" key="9">
    <source>
        <dbReference type="ARBA" id="ARBA00071544"/>
    </source>
</evidence>
<evidence type="ECO:0000256" key="7">
    <source>
        <dbReference type="ARBA" id="ARBA00034296"/>
    </source>
</evidence>
<dbReference type="InterPro" id="IPR018316">
    <property type="entry name" value="Tubulin/FtsZ_2-layer-sand-dom"/>
</dbReference>
<feature type="region of interest" description="Disordered" evidence="10">
    <location>
        <begin position="1297"/>
        <end position="1366"/>
    </location>
</feature>
<dbReference type="EMBL" id="RHLC01000031">
    <property type="protein sequence ID" value="TPP45131.1"/>
    <property type="molecule type" value="Genomic_DNA"/>
</dbReference>
<dbReference type="InterPro" id="IPR008280">
    <property type="entry name" value="Tub_FtsZ_C"/>
</dbReference>
<dbReference type="VEuPathDB" id="TriTrypDB:LdCL_130008400"/>
<evidence type="ECO:0000313" key="14">
    <source>
        <dbReference type="Proteomes" id="UP000318447"/>
    </source>
</evidence>
<dbReference type="SUPFAM" id="SSF55307">
    <property type="entry name" value="Tubulin C-terminal domain-like"/>
    <property type="match status" value="1"/>
</dbReference>
<evidence type="ECO:0000256" key="2">
    <source>
        <dbReference type="ARBA" id="ARBA00022701"/>
    </source>
</evidence>
<feature type="compositionally biased region" description="Acidic residues" evidence="10">
    <location>
        <begin position="895"/>
        <end position="908"/>
    </location>
</feature>